<accession>A0A1G8L3U5</accession>
<protein>
    <submittedName>
        <fullName evidence="1">Uncharacterized protein</fullName>
    </submittedName>
</protein>
<dbReference type="STRING" id="1121419.SAMN05443529_14417"/>
<dbReference type="RefSeq" id="WP_092335750.1">
    <property type="nucleotide sequence ID" value="NZ_FNCP01000044.1"/>
</dbReference>
<sequence>MAKAKITITGEIERKVNEDCTVNVTIKADTSKGVPNGLKELGSSTYNIAFKRRIMVENEK</sequence>
<dbReference type="EMBL" id="FNCP01000044">
    <property type="protein sequence ID" value="SDI50376.1"/>
    <property type="molecule type" value="Genomic_DNA"/>
</dbReference>
<evidence type="ECO:0000313" key="1">
    <source>
        <dbReference type="EMBL" id="SDI50376.1"/>
    </source>
</evidence>
<name>A0A1G8L3U5_9FIRM</name>
<dbReference type="AlphaFoldDB" id="A0A1G8L3U5"/>
<organism evidence="1 2">
    <name type="scientific">Desulfosporosinus hippei DSM 8344</name>
    <dbReference type="NCBI Taxonomy" id="1121419"/>
    <lineage>
        <taxon>Bacteria</taxon>
        <taxon>Bacillati</taxon>
        <taxon>Bacillota</taxon>
        <taxon>Clostridia</taxon>
        <taxon>Eubacteriales</taxon>
        <taxon>Desulfitobacteriaceae</taxon>
        <taxon>Desulfosporosinus</taxon>
    </lineage>
</organism>
<evidence type="ECO:0000313" key="2">
    <source>
        <dbReference type="Proteomes" id="UP000198656"/>
    </source>
</evidence>
<reference evidence="2" key="1">
    <citation type="submission" date="2016-10" db="EMBL/GenBank/DDBJ databases">
        <authorList>
            <person name="Varghese N."/>
            <person name="Submissions S."/>
        </authorList>
    </citation>
    <scope>NUCLEOTIDE SEQUENCE [LARGE SCALE GENOMIC DNA]</scope>
    <source>
        <strain evidence="2">DSM 8344</strain>
    </source>
</reference>
<proteinExistence type="predicted"/>
<dbReference type="Proteomes" id="UP000198656">
    <property type="component" value="Unassembled WGS sequence"/>
</dbReference>
<gene>
    <name evidence="1" type="ORF">SAMN05443529_14417</name>
</gene>
<keyword evidence="2" id="KW-1185">Reference proteome</keyword>